<accession>A0A382UM03</accession>
<dbReference type="AlphaFoldDB" id="A0A382UM03"/>
<protein>
    <submittedName>
        <fullName evidence="1">Uncharacterized protein</fullName>
    </submittedName>
</protein>
<proteinExistence type="predicted"/>
<reference evidence="1" key="1">
    <citation type="submission" date="2018-05" db="EMBL/GenBank/DDBJ databases">
        <authorList>
            <person name="Lanie J.A."/>
            <person name="Ng W.-L."/>
            <person name="Kazmierczak K.M."/>
            <person name="Andrzejewski T.M."/>
            <person name="Davidsen T.M."/>
            <person name="Wayne K.J."/>
            <person name="Tettelin H."/>
            <person name="Glass J.I."/>
            <person name="Rusch D."/>
            <person name="Podicherti R."/>
            <person name="Tsui H.-C.T."/>
            <person name="Winkler M.E."/>
        </authorList>
    </citation>
    <scope>NUCLEOTIDE SEQUENCE</scope>
</reference>
<gene>
    <name evidence="1" type="ORF">METZ01_LOCUS388148</name>
</gene>
<name>A0A382UM03_9ZZZZ</name>
<organism evidence="1">
    <name type="scientific">marine metagenome</name>
    <dbReference type="NCBI Taxonomy" id="408172"/>
    <lineage>
        <taxon>unclassified sequences</taxon>
        <taxon>metagenomes</taxon>
        <taxon>ecological metagenomes</taxon>
    </lineage>
</organism>
<sequence length="50" mass="5686">MPLNLNIAQRVYFTANKVGHETTAKKIKQTAKVFILPNFTTSLAPWQLKI</sequence>
<evidence type="ECO:0000313" key="1">
    <source>
        <dbReference type="EMBL" id="SVD35294.1"/>
    </source>
</evidence>
<dbReference type="EMBL" id="UINC01145267">
    <property type="protein sequence ID" value="SVD35294.1"/>
    <property type="molecule type" value="Genomic_DNA"/>
</dbReference>